<reference evidence="3 4" key="1">
    <citation type="submission" date="2019-01" db="EMBL/GenBank/DDBJ databases">
        <title>Sequencing the genomes of 1000 actinobacteria strains.</title>
        <authorList>
            <person name="Klenk H.-P."/>
        </authorList>
    </citation>
    <scope>NUCLEOTIDE SEQUENCE [LARGE SCALE GENOMIC DNA]</scope>
    <source>
        <strain evidence="3 4">DSM 43925</strain>
    </source>
</reference>
<keyword evidence="3" id="KW-0489">Methyltransferase</keyword>
<dbReference type="Gene3D" id="3.30.2130.30">
    <property type="match status" value="1"/>
</dbReference>
<dbReference type="Gene3D" id="3.40.50.150">
    <property type="entry name" value="Vaccinia Virus protein VP39"/>
    <property type="match status" value="1"/>
</dbReference>
<feature type="domain" description="Ribosomal RNA large subunit methyltransferase K/L-like methyltransferase" evidence="2">
    <location>
        <begin position="182"/>
        <end position="345"/>
    </location>
</feature>
<dbReference type="EMBL" id="SAUN01000001">
    <property type="protein sequence ID" value="RVX43449.1"/>
    <property type="molecule type" value="Genomic_DNA"/>
</dbReference>
<dbReference type="InterPro" id="IPR029063">
    <property type="entry name" value="SAM-dependent_MTases_sf"/>
</dbReference>
<keyword evidence="3" id="KW-0808">Transferase</keyword>
<dbReference type="OrthoDB" id="1637728at2"/>
<accession>A0A438MCG0</accession>
<evidence type="ECO:0000259" key="2">
    <source>
        <dbReference type="Pfam" id="PF01170"/>
    </source>
</evidence>
<dbReference type="RefSeq" id="WP_127935368.1">
    <property type="nucleotide sequence ID" value="NZ_SAUN01000001.1"/>
</dbReference>
<name>A0A438MCG0_9ACTN</name>
<protein>
    <submittedName>
        <fullName evidence="3">23S rRNA G2445 N2-methylase RlmL</fullName>
    </submittedName>
</protein>
<evidence type="ECO:0000256" key="1">
    <source>
        <dbReference type="SAM" id="MobiDB-lite"/>
    </source>
</evidence>
<evidence type="ECO:0000313" key="4">
    <source>
        <dbReference type="Proteomes" id="UP000284824"/>
    </source>
</evidence>
<dbReference type="GO" id="GO:0030488">
    <property type="term" value="P:tRNA methylation"/>
    <property type="evidence" value="ECO:0007669"/>
    <property type="project" value="TreeGrafter"/>
</dbReference>
<dbReference type="SUPFAM" id="SSF53335">
    <property type="entry name" value="S-adenosyl-L-methionine-dependent methyltransferases"/>
    <property type="match status" value="1"/>
</dbReference>
<organism evidence="3 4">
    <name type="scientific">Nonomuraea polychroma</name>
    <dbReference type="NCBI Taxonomy" id="46176"/>
    <lineage>
        <taxon>Bacteria</taxon>
        <taxon>Bacillati</taxon>
        <taxon>Actinomycetota</taxon>
        <taxon>Actinomycetes</taxon>
        <taxon>Streptosporangiales</taxon>
        <taxon>Streptosporangiaceae</taxon>
        <taxon>Nonomuraea</taxon>
    </lineage>
</organism>
<comment type="caution">
    <text evidence="3">The sequence shown here is derived from an EMBL/GenBank/DDBJ whole genome shotgun (WGS) entry which is preliminary data.</text>
</comment>
<feature type="region of interest" description="Disordered" evidence="1">
    <location>
        <begin position="259"/>
        <end position="278"/>
    </location>
</feature>
<dbReference type="PANTHER" id="PTHR14911:SF13">
    <property type="entry name" value="TRNA (GUANINE(6)-N2)-METHYLTRANSFERASE THUMP3"/>
    <property type="match status" value="1"/>
</dbReference>
<dbReference type="Pfam" id="PF01170">
    <property type="entry name" value="UPF0020"/>
    <property type="match status" value="1"/>
</dbReference>
<gene>
    <name evidence="3" type="ORF">EDD27_6131</name>
</gene>
<keyword evidence="4" id="KW-1185">Reference proteome</keyword>
<dbReference type="InterPro" id="IPR002052">
    <property type="entry name" value="DNA_methylase_N6_adenine_CS"/>
</dbReference>
<proteinExistence type="predicted"/>
<dbReference type="Proteomes" id="UP000284824">
    <property type="component" value="Unassembled WGS sequence"/>
</dbReference>
<dbReference type="InterPro" id="IPR000241">
    <property type="entry name" value="RlmKL-like_Mtase"/>
</dbReference>
<dbReference type="PROSITE" id="PS00092">
    <property type="entry name" value="N6_MTASE"/>
    <property type="match status" value="1"/>
</dbReference>
<dbReference type="GO" id="GO:0003676">
    <property type="term" value="F:nucleic acid binding"/>
    <property type="evidence" value="ECO:0007669"/>
    <property type="project" value="InterPro"/>
</dbReference>
<dbReference type="GO" id="GO:0016423">
    <property type="term" value="F:tRNA (guanine) methyltransferase activity"/>
    <property type="evidence" value="ECO:0007669"/>
    <property type="project" value="TreeGrafter"/>
</dbReference>
<dbReference type="AlphaFoldDB" id="A0A438MCG0"/>
<dbReference type="PANTHER" id="PTHR14911">
    <property type="entry name" value="THUMP DOMAIN-CONTAINING"/>
    <property type="match status" value="1"/>
</dbReference>
<sequence>MHTFAVARAVHGIEPLVATEIRRSRLGVVRGVRHREVWFEATDEAGLLGLRTASMGLRTADDVLLAGAVVDGIGPRRSALARLAEAARGVDAVRLARLGGGRPGAGGGGLEVSASFVGRRNYTRFEIEDAVGGELARSLRVRYHSRAAGGRPPSDAMSWRVTIEGEQAVIALRPAHRPLHRRPYKTASIRGTLHPPVAAAMAELARLEGAGTVLDPCCGAGTTLIEAHALAPQVRLLGFDHDPAALAAAAANARAALDASDPSARDGRRAASASPSQGDGAAFGWVLADGGRIPAPDGSADRVLVNPPWGRQVPPRGLLARDLGLLWREVRRVLAADGLAVALVHDGIPHGFAVEEAIRVSLSGRHPVIAVLRKGRG</sequence>
<evidence type="ECO:0000313" key="3">
    <source>
        <dbReference type="EMBL" id="RVX43449.1"/>
    </source>
</evidence>